<evidence type="ECO:0000259" key="1">
    <source>
        <dbReference type="Pfam" id="PF00561"/>
    </source>
</evidence>
<dbReference type="PRINTS" id="PR00111">
    <property type="entry name" value="ABHYDROLASE"/>
</dbReference>
<dbReference type="EMBL" id="QEKW01000011">
    <property type="protein sequence ID" value="PVZ07718.1"/>
    <property type="molecule type" value="Genomic_DNA"/>
</dbReference>
<gene>
    <name evidence="2" type="ORF">C8D89_11189</name>
</gene>
<comment type="caution">
    <text evidence="2">The sequence shown here is derived from an EMBL/GenBank/DDBJ whole genome shotgun (WGS) entry which is preliminary data.</text>
</comment>
<feature type="domain" description="AB hydrolase-1" evidence="1">
    <location>
        <begin position="31"/>
        <end position="256"/>
    </location>
</feature>
<dbReference type="InterPro" id="IPR050471">
    <property type="entry name" value="AB_hydrolase"/>
</dbReference>
<accession>A0A2U1F6C5</accession>
<name>A0A2U1F6C5_9PSEU</name>
<dbReference type="GO" id="GO:0047570">
    <property type="term" value="F:3-oxoadipate enol-lactonase activity"/>
    <property type="evidence" value="ECO:0007669"/>
    <property type="project" value="InterPro"/>
</dbReference>
<organism evidence="2 3">
    <name type="scientific">Actinomycetospora cinnamomea</name>
    <dbReference type="NCBI Taxonomy" id="663609"/>
    <lineage>
        <taxon>Bacteria</taxon>
        <taxon>Bacillati</taxon>
        <taxon>Actinomycetota</taxon>
        <taxon>Actinomycetes</taxon>
        <taxon>Pseudonocardiales</taxon>
        <taxon>Pseudonocardiaceae</taxon>
        <taxon>Actinomycetospora</taxon>
    </lineage>
</organism>
<proteinExistence type="predicted"/>
<keyword evidence="3" id="KW-1185">Reference proteome</keyword>
<dbReference type="Proteomes" id="UP000245639">
    <property type="component" value="Unassembled WGS sequence"/>
</dbReference>
<dbReference type="InterPro" id="IPR000073">
    <property type="entry name" value="AB_hydrolase_1"/>
</dbReference>
<reference evidence="2 3" key="1">
    <citation type="submission" date="2018-04" db="EMBL/GenBank/DDBJ databases">
        <title>Genomic Encyclopedia of Type Strains, Phase IV (KMG-IV): sequencing the most valuable type-strain genomes for metagenomic binning, comparative biology and taxonomic classification.</title>
        <authorList>
            <person name="Goeker M."/>
        </authorList>
    </citation>
    <scope>NUCLEOTIDE SEQUENCE [LARGE SCALE GENOMIC DNA]</scope>
    <source>
        <strain evidence="2 3">DSM 45771</strain>
    </source>
</reference>
<dbReference type="NCBIfam" id="TIGR02427">
    <property type="entry name" value="protocat_pcaD"/>
    <property type="match status" value="1"/>
</dbReference>
<dbReference type="InterPro" id="IPR029058">
    <property type="entry name" value="AB_hydrolase_fold"/>
</dbReference>
<dbReference type="PANTHER" id="PTHR43433">
    <property type="entry name" value="HYDROLASE, ALPHA/BETA FOLD FAMILY PROTEIN"/>
    <property type="match status" value="1"/>
</dbReference>
<sequence length="271" mass="28496">MGGSDGSPGAVTGHGGAVKLHHVIEGPDDAPALVLLCSLGSTVDMWAPQRRELADEFRVITIDTRGHGGSPVPDGPYRIEDLARDVLETLDEVGVDRASFAGVSLGGAIVQWIGLHAPERASTLAMLCTAARFPNAETFRQRAETVRADGVAAVADAVVARWFTEDYAKAEPDTVARMRDLIASTPAEGYAGCAEAIADWDVVDELGGIRVPTLVVAGVEDPATPPEHQQVLADGIPGARLECITDAAHLASYQRPDVVTPLLREHAKGVS</sequence>
<evidence type="ECO:0000313" key="3">
    <source>
        <dbReference type="Proteomes" id="UP000245639"/>
    </source>
</evidence>
<dbReference type="SUPFAM" id="SSF53474">
    <property type="entry name" value="alpha/beta-Hydrolases"/>
    <property type="match status" value="1"/>
</dbReference>
<dbReference type="Gene3D" id="3.40.50.1820">
    <property type="entry name" value="alpha/beta hydrolase"/>
    <property type="match status" value="1"/>
</dbReference>
<evidence type="ECO:0000313" key="2">
    <source>
        <dbReference type="EMBL" id="PVZ07718.1"/>
    </source>
</evidence>
<dbReference type="Pfam" id="PF00561">
    <property type="entry name" value="Abhydrolase_1"/>
    <property type="match status" value="1"/>
</dbReference>
<protein>
    <submittedName>
        <fullName evidence="2">3-oxoadipate enol-lactonase</fullName>
    </submittedName>
</protein>
<dbReference type="GO" id="GO:0042952">
    <property type="term" value="P:beta-ketoadipate pathway"/>
    <property type="evidence" value="ECO:0007669"/>
    <property type="project" value="InterPro"/>
</dbReference>
<dbReference type="AlphaFoldDB" id="A0A2U1F6C5"/>
<dbReference type="PANTHER" id="PTHR43433:SF5">
    <property type="entry name" value="AB HYDROLASE-1 DOMAIN-CONTAINING PROTEIN"/>
    <property type="match status" value="1"/>
</dbReference>
<dbReference type="InterPro" id="IPR026968">
    <property type="entry name" value="PcaD/CatD"/>
</dbReference>